<evidence type="ECO:0000256" key="3">
    <source>
        <dbReference type="ARBA" id="ARBA00005708"/>
    </source>
</evidence>
<dbReference type="CDD" id="cd00534">
    <property type="entry name" value="DHNA_DHNTPE"/>
    <property type="match status" value="1"/>
</dbReference>
<evidence type="ECO:0000256" key="7">
    <source>
        <dbReference type="ARBA" id="ARBA00032903"/>
    </source>
</evidence>
<dbReference type="InterPro" id="IPR006157">
    <property type="entry name" value="FolB_dom"/>
</dbReference>
<dbReference type="EMBL" id="CAFBOZ010000105">
    <property type="protein sequence ID" value="CAB5003982.1"/>
    <property type="molecule type" value="Genomic_DNA"/>
</dbReference>
<dbReference type="InterPro" id="IPR043133">
    <property type="entry name" value="GTP-CH-I_C/QueF"/>
</dbReference>
<keyword evidence="6" id="KW-0456">Lyase</keyword>
<gene>
    <name evidence="9" type="ORF">UFOPK3773_01480</name>
    <name evidence="10" type="ORF">UFOPK3992_00845</name>
</gene>
<evidence type="ECO:0000256" key="5">
    <source>
        <dbReference type="ARBA" id="ARBA00022909"/>
    </source>
</evidence>
<dbReference type="EC" id="4.1.2.25" evidence="4"/>
<dbReference type="GO" id="GO:0005737">
    <property type="term" value="C:cytoplasm"/>
    <property type="evidence" value="ECO:0007669"/>
    <property type="project" value="TreeGrafter"/>
</dbReference>
<dbReference type="NCBIfam" id="TIGR00525">
    <property type="entry name" value="folB"/>
    <property type="match status" value="1"/>
</dbReference>
<dbReference type="PANTHER" id="PTHR42844:SF1">
    <property type="entry name" value="DIHYDRONEOPTERIN ALDOLASE 1-RELATED"/>
    <property type="match status" value="1"/>
</dbReference>
<protein>
    <recommendedName>
        <fullName evidence="4">dihydroneopterin aldolase</fullName>
        <ecNumber evidence="4">4.1.2.25</ecNumber>
    </recommendedName>
    <alternativeName>
        <fullName evidence="7">7,8-dihydroneopterin aldolase</fullName>
    </alternativeName>
</protein>
<dbReference type="SMART" id="SM00905">
    <property type="entry name" value="FolB"/>
    <property type="match status" value="1"/>
</dbReference>
<sequence>MSAPPDRIALTGLRAFGYHGVLEHERRDGQEFVVDVVLHVDTHLAAETDDLAHTINYADVADQVHALITGDPADLIETLAAHIAAACLTDTRVGRVEVTVHKPSAPVEVTFADISVSIVRTQAGTDSA</sequence>
<evidence type="ECO:0000256" key="4">
    <source>
        <dbReference type="ARBA" id="ARBA00013043"/>
    </source>
</evidence>
<dbReference type="EMBL" id="CAFBNF010000180">
    <property type="protein sequence ID" value="CAB4952296.1"/>
    <property type="molecule type" value="Genomic_DNA"/>
</dbReference>
<dbReference type="Pfam" id="PF02152">
    <property type="entry name" value="FolB"/>
    <property type="match status" value="1"/>
</dbReference>
<comment type="catalytic activity">
    <reaction evidence="1">
        <text>7,8-dihydroneopterin = 6-hydroxymethyl-7,8-dihydropterin + glycolaldehyde</text>
        <dbReference type="Rhea" id="RHEA:10540"/>
        <dbReference type="ChEBI" id="CHEBI:17001"/>
        <dbReference type="ChEBI" id="CHEBI:17071"/>
        <dbReference type="ChEBI" id="CHEBI:44841"/>
        <dbReference type="EC" id="4.1.2.25"/>
    </reaction>
</comment>
<dbReference type="FunFam" id="3.30.1130.10:FF:000003">
    <property type="entry name" value="7,8-dihydroneopterin aldolase"/>
    <property type="match status" value="1"/>
</dbReference>
<reference evidence="9" key="1">
    <citation type="submission" date="2020-05" db="EMBL/GenBank/DDBJ databases">
        <authorList>
            <person name="Chiriac C."/>
            <person name="Salcher M."/>
            <person name="Ghai R."/>
            <person name="Kavagutti S V."/>
        </authorList>
    </citation>
    <scope>NUCLEOTIDE SEQUENCE</scope>
</reference>
<accession>A0A6J7K8W5</accession>
<dbReference type="AlphaFoldDB" id="A0A6J7K8W5"/>
<organism evidence="9">
    <name type="scientific">freshwater metagenome</name>
    <dbReference type="NCBI Taxonomy" id="449393"/>
    <lineage>
        <taxon>unclassified sequences</taxon>
        <taxon>metagenomes</taxon>
        <taxon>ecological metagenomes</taxon>
    </lineage>
</organism>
<name>A0A6J7K8W5_9ZZZZ</name>
<comment type="pathway">
    <text evidence="2">Cofactor biosynthesis; tetrahydrofolate biosynthesis; 2-amino-4-hydroxy-6-hydroxymethyl-7,8-dihydropteridine diphosphate from 7,8-dihydroneopterin triphosphate: step 3/4.</text>
</comment>
<evidence type="ECO:0000313" key="10">
    <source>
        <dbReference type="EMBL" id="CAB5003982.1"/>
    </source>
</evidence>
<evidence type="ECO:0000256" key="1">
    <source>
        <dbReference type="ARBA" id="ARBA00001353"/>
    </source>
</evidence>
<evidence type="ECO:0000256" key="6">
    <source>
        <dbReference type="ARBA" id="ARBA00023239"/>
    </source>
</evidence>
<evidence type="ECO:0000259" key="8">
    <source>
        <dbReference type="SMART" id="SM00905"/>
    </source>
</evidence>
<evidence type="ECO:0000313" key="9">
    <source>
        <dbReference type="EMBL" id="CAB4952296.1"/>
    </source>
</evidence>
<comment type="similarity">
    <text evidence="3">Belongs to the DHNA family.</text>
</comment>
<proteinExistence type="inferred from homology"/>
<dbReference type="GO" id="GO:0004150">
    <property type="term" value="F:dihydroneopterin aldolase activity"/>
    <property type="evidence" value="ECO:0007669"/>
    <property type="project" value="UniProtKB-EC"/>
</dbReference>
<dbReference type="Gene3D" id="3.30.1130.10">
    <property type="match status" value="1"/>
</dbReference>
<dbReference type="NCBIfam" id="TIGR00526">
    <property type="entry name" value="folB_dom"/>
    <property type="match status" value="1"/>
</dbReference>
<keyword evidence="5" id="KW-0289">Folate biosynthesis</keyword>
<evidence type="ECO:0000256" key="2">
    <source>
        <dbReference type="ARBA" id="ARBA00005013"/>
    </source>
</evidence>
<dbReference type="PANTHER" id="PTHR42844">
    <property type="entry name" value="DIHYDRONEOPTERIN ALDOLASE 1-RELATED"/>
    <property type="match status" value="1"/>
</dbReference>
<dbReference type="SUPFAM" id="SSF55620">
    <property type="entry name" value="Tetrahydrobiopterin biosynthesis enzymes-like"/>
    <property type="match status" value="1"/>
</dbReference>
<dbReference type="InterPro" id="IPR006156">
    <property type="entry name" value="Dihydroneopterin_aldolase"/>
</dbReference>
<dbReference type="GO" id="GO:0046656">
    <property type="term" value="P:folic acid biosynthetic process"/>
    <property type="evidence" value="ECO:0007669"/>
    <property type="project" value="UniProtKB-KW"/>
</dbReference>
<feature type="domain" description="Dihydroneopterin aldolase/epimerase" evidence="8">
    <location>
        <begin position="8"/>
        <end position="120"/>
    </location>
</feature>